<reference evidence="2" key="1">
    <citation type="submission" date="2020-05" db="EMBL/GenBank/DDBJ databases">
        <title>Mycena genomes resolve the evolution of fungal bioluminescence.</title>
        <authorList>
            <person name="Tsai I.J."/>
        </authorList>
    </citation>
    <scope>NUCLEOTIDE SEQUENCE</scope>
    <source>
        <strain evidence="2">110903Hualien_Pintung</strain>
    </source>
</reference>
<feature type="region of interest" description="Disordered" evidence="1">
    <location>
        <begin position="264"/>
        <end position="287"/>
    </location>
</feature>
<evidence type="ECO:0000313" key="3">
    <source>
        <dbReference type="Proteomes" id="UP000613580"/>
    </source>
</evidence>
<feature type="region of interest" description="Disordered" evidence="1">
    <location>
        <begin position="367"/>
        <end position="407"/>
    </location>
</feature>
<comment type="caution">
    <text evidence="2">The sequence shown here is derived from an EMBL/GenBank/DDBJ whole genome shotgun (WGS) entry which is preliminary data.</text>
</comment>
<organism evidence="2 3">
    <name type="scientific">Mycena chlorophos</name>
    <name type="common">Agaric fungus</name>
    <name type="synonym">Agaricus chlorophos</name>
    <dbReference type="NCBI Taxonomy" id="658473"/>
    <lineage>
        <taxon>Eukaryota</taxon>
        <taxon>Fungi</taxon>
        <taxon>Dikarya</taxon>
        <taxon>Basidiomycota</taxon>
        <taxon>Agaricomycotina</taxon>
        <taxon>Agaricomycetes</taxon>
        <taxon>Agaricomycetidae</taxon>
        <taxon>Agaricales</taxon>
        <taxon>Marasmiineae</taxon>
        <taxon>Mycenaceae</taxon>
        <taxon>Mycena</taxon>
    </lineage>
</organism>
<proteinExistence type="predicted"/>
<evidence type="ECO:0000313" key="2">
    <source>
        <dbReference type="EMBL" id="KAF7317261.1"/>
    </source>
</evidence>
<evidence type="ECO:0000256" key="1">
    <source>
        <dbReference type="SAM" id="MobiDB-lite"/>
    </source>
</evidence>
<sequence>MATRSPSPPLSTFAPLLDIDLIQRKVLTLVPRPHHLPIADVLQHSALNPHIVVSFRNLGLRMTQSLIAHLVRDLVGGSCHEDPTQLQTLAHILYSAKTITHVLSATEIPSVFDKPTTWAILVGAFFYSNPKTAYICFKPHFDLVWTDAAQLAIAAAPMATQPILAQPIPYQPLPPTPTHSEPNPMSKTPVAATSIPVSPFVDEELEASPLEEYINWDLCKPLSRPAPEPEPQPIQTPSRGPFQDFSATQIASAGQNATFFRPSPAPAPAASQTPVFRTTPPRSPSQATSAFAHHWRSNPEWLKHPVPVPASPIRVLPGKENEPVLCPAVSRTPQKARGLLLSWDESANATLKPNASAAVRMTIDEQHANPNPTTTVLPPWREIPPSDAATPERVARPLGRPPRDRYHEGLEDPLSEFVVVGVDWRRRRTPRLGSGHALAGNGYDDVHVDVEEDVFPGALPSRRCEAQQEDLAQWVVW</sequence>
<dbReference type="EMBL" id="JACAZE010000005">
    <property type="protein sequence ID" value="KAF7317261.1"/>
    <property type="molecule type" value="Genomic_DNA"/>
</dbReference>
<dbReference type="AlphaFoldDB" id="A0A8H6TIE9"/>
<gene>
    <name evidence="2" type="ORF">HMN09_00461200</name>
</gene>
<accession>A0A8H6TIE9</accession>
<name>A0A8H6TIE9_MYCCL</name>
<dbReference type="Proteomes" id="UP000613580">
    <property type="component" value="Unassembled WGS sequence"/>
</dbReference>
<keyword evidence="3" id="KW-1185">Reference proteome</keyword>
<protein>
    <submittedName>
        <fullName evidence="2">Uncharacterized protein</fullName>
    </submittedName>
</protein>